<protein>
    <submittedName>
        <fullName evidence="1">Ferritin-like metal-binding protein YciE</fullName>
    </submittedName>
</protein>
<dbReference type="RefSeq" id="WP_090736622.1">
    <property type="nucleotide sequence ID" value="NZ_FOHO01000012.1"/>
</dbReference>
<dbReference type="PANTHER" id="PTHR30565:SF9">
    <property type="entry name" value="PROTEIN YCIF"/>
    <property type="match status" value="1"/>
</dbReference>
<dbReference type="STRING" id="364199.SAMN04489858_11299"/>
<dbReference type="Gene3D" id="1.20.1260.10">
    <property type="match status" value="1"/>
</dbReference>
<evidence type="ECO:0000313" key="2">
    <source>
        <dbReference type="Proteomes" id="UP000199180"/>
    </source>
</evidence>
<reference evidence="1 2" key="1">
    <citation type="submission" date="2016-10" db="EMBL/GenBank/DDBJ databases">
        <authorList>
            <person name="de Groot N.N."/>
        </authorList>
    </citation>
    <scope>NUCLEOTIDE SEQUENCE [LARGE SCALE GENOMIC DNA]</scope>
    <source>
        <strain evidence="1 2">DSM 17862</strain>
    </source>
</reference>
<evidence type="ECO:0000313" key="1">
    <source>
        <dbReference type="EMBL" id="SET86907.1"/>
    </source>
</evidence>
<dbReference type="InterPro" id="IPR012347">
    <property type="entry name" value="Ferritin-like"/>
</dbReference>
<dbReference type="SUPFAM" id="SSF47240">
    <property type="entry name" value="Ferritin-like"/>
    <property type="match status" value="1"/>
</dbReference>
<accession>A0A1I0HSB9</accession>
<dbReference type="InterPro" id="IPR047114">
    <property type="entry name" value="YciF"/>
</dbReference>
<keyword evidence="2" id="KW-1185">Reference proteome</keyword>
<dbReference type="OrthoDB" id="9795056at2"/>
<sequence>MTKLKDLYIEELQDLWSANEQMSEVVSAMADKASDSKLADRLSAAKDGIDQHTRLLKFLLEAADADMKKEHCKGMEGLVKEARRHALDSDMSGAALDVAIIAQYQRMCHYGIAGFGTTKAFAEALGDDDAIRKLDDALDNIYESDDFMSELAQRSRNVDAA</sequence>
<dbReference type="InterPro" id="IPR010287">
    <property type="entry name" value="DUF892_YciF-like"/>
</dbReference>
<dbReference type="InterPro" id="IPR009078">
    <property type="entry name" value="Ferritin-like_SF"/>
</dbReference>
<gene>
    <name evidence="1" type="ORF">SAMN04489858_11299</name>
</gene>
<dbReference type="PANTHER" id="PTHR30565">
    <property type="entry name" value="PROTEIN YCIF"/>
    <property type="match status" value="1"/>
</dbReference>
<proteinExistence type="predicted"/>
<name>A0A1I0HSB9_9RHOB</name>
<dbReference type="EMBL" id="FOHO01000012">
    <property type="protein sequence ID" value="SET86907.1"/>
    <property type="molecule type" value="Genomic_DNA"/>
</dbReference>
<dbReference type="Pfam" id="PF05974">
    <property type="entry name" value="DUF892"/>
    <property type="match status" value="1"/>
</dbReference>
<organism evidence="1 2">
    <name type="scientific">Paracoccus homiensis</name>
    <dbReference type="NCBI Taxonomy" id="364199"/>
    <lineage>
        <taxon>Bacteria</taxon>
        <taxon>Pseudomonadati</taxon>
        <taxon>Pseudomonadota</taxon>
        <taxon>Alphaproteobacteria</taxon>
        <taxon>Rhodobacterales</taxon>
        <taxon>Paracoccaceae</taxon>
        <taxon>Paracoccus</taxon>
    </lineage>
</organism>
<dbReference type="Proteomes" id="UP000199180">
    <property type="component" value="Unassembled WGS sequence"/>
</dbReference>
<dbReference type="AlphaFoldDB" id="A0A1I0HSB9"/>